<dbReference type="SUPFAM" id="SSF141571">
    <property type="entry name" value="Pentapeptide repeat-like"/>
    <property type="match status" value="1"/>
</dbReference>
<evidence type="ECO:0000313" key="2">
    <source>
        <dbReference type="Proteomes" id="UP000004848"/>
    </source>
</evidence>
<name>A0P495_ROSAI</name>
<protein>
    <submittedName>
        <fullName evidence="1">PipB-like protein</fullName>
    </submittedName>
</protein>
<dbReference type="Gene3D" id="2.160.20.80">
    <property type="entry name" value="E3 ubiquitin-protein ligase SopA"/>
    <property type="match status" value="1"/>
</dbReference>
<organism evidence="1 2">
    <name type="scientific">Roseibium aggregatum (strain ATCC 25650 / DSM 13394 / JCM 20685 / NBRC 16684 / NCIMB 2208 / IAM 12614 / B1)</name>
    <name type="common">Stappia aggregata</name>
    <dbReference type="NCBI Taxonomy" id="384765"/>
    <lineage>
        <taxon>Bacteria</taxon>
        <taxon>Pseudomonadati</taxon>
        <taxon>Pseudomonadota</taxon>
        <taxon>Alphaproteobacteria</taxon>
        <taxon>Hyphomicrobiales</taxon>
        <taxon>Stappiaceae</taxon>
        <taxon>Roseibium</taxon>
    </lineage>
</organism>
<dbReference type="Pfam" id="PF00805">
    <property type="entry name" value="Pentapeptide"/>
    <property type="match status" value="2"/>
</dbReference>
<sequence length="162" mass="17633">MRGACFDAANLTGASFKNSIGVNATFIEANLTSVEMNNSDFTGADFTKADMRHVIASETNFQEATFKDAVAINANFVAADITSCNAIGLDLCGANTFGIQYGGGFEDSFEGVLLDREAEIRLRSRNGREDLRICELYSRVPIGYLLKKINNKVETNRLVDGI</sequence>
<dbReference type="AlphaFoldDB" id="A0P495"/>
<dbReference type="EMBL" id="AAUW01000041">
    <property type="protein sequence ID" value="EAV40152.1"/>
    <property type="molecule type" value="Genomic_DNA"/>
</dbReference>
<gene>
    <name evidence="1" type="ORF">SIAM614_00065</name>
</gene>
<accession>A0P495</accession>
<evidence type="ECO:0000313" key="1">
    <source>
        <dbReference type="EMBL" id="EAV40152.1"/>
    </source>
</evidence>
<dbReference type="InterPro" id="IPR001646">
    <property type="entry name" value="5peptide_repeat"/>
</dbReference>
<dbReference type="eggNOG" id="COG1357">
    <property type="taxonomic scope" value="Bacteria"/>
</dbReference>
<dbReference type="Proteomes" id="UP000004848">
    <property type="component" value="Unassembled WGS sequence"/>
</dbReference>
<dbReference type="PANTHER" id="PTHR14136">
    <property type="entry name" value="BTB_POZ DOMAIN-CONTAINING PROTEIN KCTD9"/>
    <property type="match status" value="1"/>
</dbReference>
<dbReference type="InterPro" id="IPR051082">
    <property type="entry name" value="Pentapeptide-BTB/POZ_domain"/>
</dbReference>
<comment type="caution">
    <text evidence="1">The sequence shown here is derived from an EMBL/GenBank/DDBJ whole genome shotgun (WGS) entry which is preliminary data.</text>
</comment>
<proteinExistence type="predicted"/>
<dbReference type="PANTHER" id="PTHR14136:SF17">
    <property type="entry name" value="BTB_POZ DOMAIN-CONTAINING PROTEIN KCTD9"/>
    <property type="match status" value="1"/>
</dbReference>
<reference evidence="1 2" key="1">
    <citation type="submission" date="2006-05" db="EMBL/GenBank/DDBJ databases">
        <authorList>
            <person name="King G."/>
            <person name="Ferriera S."/>
            <person name="Johnson J."/>
            <person name="Kravitz S."/>
            <person name="Beeson K."/>
            <person name="Sutton G."/>
            <person name="Rogers Y.-H."/>
            <person name="Friedman R."/>
            <person name="Frazier M."/>
            <person name="Venter J.C."/>
        </authorList>
    </citation>
    <scope>NUCLEOTIDE SEQUENCE [LARGE SCALE GENOMIC DNA]</scope>
    <source>
        <strain evidence="2">ATCC 25650 / DSM 13394 / JCM 20685 / NBRC 16684 / NCIMB 2208 / IAM 12614 / B1</strain>
    </source>
</reference>